<sequence length="484" mass="56790">MIPKHHLCRIVDMAVEKMSPSLFTSLYPSGGRPAYHPKMMVKVILYAYANRIYSSRQIAKQLKENIYFMWLSGSQTPDFRTIHRFRSERMKEVIYETFFSIVDLLRQQGLVKLEDYFLDGTKIEANDNKYTFVWRKSTEKYDQKLDEKFQQIVASIEQVTKEDEEAEQELDFQEKLEASPITSEVIEATIEQVQERLKKDPKNRTLKKAKRQLEQDLLPRKKNYEEYKEVVGERNSFSKTDLDATFMRMKDDPMKNGQLKPGYNVQIGTENQFVIGFSVHQRAGDTGCLIPHFEQLASYGRPMPKQVIADSGYGSEENYTYCEEKKMTALIKYHTWDREQTKAWQKEIGRVEKMTYDEELDEWICAKGERLVFIYERKQKTDNGYETVKRTYRCTACAGCPFQSQCAKGKKRKTISVSLKNQKQRQEVRERLSTEEGAATYRKRQTEAEPVFGQIKHHQQFHRFSLRGLPKITLEWGLVCAATI</sequence>
<dbReference type="InterPro" id="IPR008490">
    <property type="entry name" value="Transposase_InsH_N"/>
</dbReference>
<reference evidence="3 4" key="1">
    <citation type="submission" date="2019-03" db="EMBL/GenBank/DDBJ databases">
        <title>Genomic Encyclopedia of Type Strains, Phase IV (KMG-IV): sequencing the most valuable type-strain genomes for metagenomic binning, comparative biology and taxonomic classification.</title>
        <authorList>
            <person name="Goeker M."/>
        </authorList>
    </citation>
    <scope>NUCLEOTIDE SEQUENCE [LARGE SCALE GENOMIC DNA]</scope>
    <source>
        <strain evidence="3 4">DSM 24979</strain>
    </source>
</reference>
<dbReference type="Pfam" id="PF13751">
    <property type="entry name" value="DDE_Tnp_1_6"/>
    <property type="match status" value="1"/>
</dbReference>
<protein>
    <submittedName>
        <fullName evidence="3">Transposase</fullName>
    </submittedName>
</protein>
<dbReference type="PANTHER" id="PTHR33408:SF2">
    <property type="entry name" value="TRANSPOSASE DDE DOMAIN-CONTAINING PROTEIN"/>
    <property type="match status" value="1"/>
</dbReference>
<dbReference type="NCBIfam" id="NF033551">
    <property type="entry name" value="transpos_IS1182"/>
    <property type="match status" value="1"/>
</dbReference>
<accession>A0A4R1QIA3</accession>
<feature type="domain" description="Transposase InsH N-terminal" evidence="1">
    <location>
        <begin position="2"/>
        <end position="87"/>
    </location>
</feature>
<keyword evidence="4" id="KW-1185">Reference proteome</keyword>
<dbReference type="EMBL" id="SLUL01000001">
    <property type="protein sequence ID" value="TCL53329.1"/>
    <property type="molecule type" value="Genomic_DNA"/>
</dbReference>
<dbReference type="Pfam" id="PF05598">
    <property type="entry name" value="DUF772"/>
    <property type="match status" value="1"/>
</dbReference>
<evidence type="ECO:0000259" key="2">
    <source>
        <dbReference type="Pfam" id="PF13751"/>
    </source>
</evidence>
<gene>
    <name evidence="3" type="ORF">EDD69_101338</name>
</gene>
<evidence type="ECO:0000313" key="3">
    <source>
        <dbReference type="EMBL" id="TCL53329.1"/>
    </source>
</evidence>
<evidence type="ECO:0000259" key="1">
    <source>
        <dbReference type="Pfam" id="PF05598"/>
    </source>
</evidence>
<dbReference type="Proteomes" id="UP000295658">
    <property type="component" value="Unassembled WGS sequence"/>
</dbReference>
<dbReference type="PANTHER" id="PTHR33408">
    <property type="entry name" value="TRANSPOSASE"/>
    <property type="match status" value="1"/>
</dbReference>
<proteinExistence type="predicted"/>
<dbReference type="AlphaFoldDB" id="A0A4R1QIA3"/>
<organism evidence="3 4">
    <name type="scientific">Thermolongibacillus altinsuensis</name>
    <dbReference type="NCBI Taxonomy" id="575256"/>
    <lineage>
        <taxon>Bacteria</taxon>
        <taxon>Bacillati</taxon>
        <taxon>Bacillota</taxon>
        <taxon>Bacilli</taxon>
        <taxon>Bacillales</taxon>
        <taxon>Anoxybacillaceae</taxon>
        <taxon>Thermolongibacillus</taxon>
    </lineage>
</organism>
<feature type="domain" description="Transposase DDE" evidence="2">
    <location>
        <begin position="364"/>
        <end position="482"/>
    </location>
</feature>
<comment type="caution">
    <text evidence="3">The sequence shown here is derived from an EMBL/GenBank/DDBJ whole genome shotgun (WGS) entry which is preliminary data.</text>
</comment>
<evidence type="ECO:0000313" key="4">
    <source>
        <dbReference type="Proteomes" id="UP000295658"/>
    </source>
</evidence>
<dbReference type="InterPro" id="IPR025668">
    <property type="entry name" value="Tnp_DDE_dom"/>
</dbReference>
<dbReference type="InterPro" id="IPR047629">
    <property type="entry name" value="IS1182_transpos"/>
</dbReference>
<name>A0A4R1QIA3_9BACL</name>